<dbReference type="InterPro" id="IPR004101">
    <property type="entry name" value="Mur_ligase_C"/>
</dbReference>
<evidence type="ECO:0000256" key="13">
    <source>
        <dbReference type="ARBA" id="ARBA00047833"/>
    </source>
</evidence>
<accession>A0A662ZKA8</accession>
<evidence type="ECO:0000256" key="3">
    <source>
        <dbReference type="ARBA" id="ARBA00012211"/>
    </source>
</evidence>
<evidence type="ECO:0000259" key="15">
    <source>
        <dbReference type="Pfam" id="PF01225"/>
    </source>
</evidence>
<evidence type="ECO:0000259" key="16">
    <source>
        <dbReference type="Pfam" id="PF02875"/>
    </source>
</evidence>
<evidence type="ECO:0000313" key="18">
    <source>
        <dbReference type="EMBL" id="SFP35264.1"/>
    </source>
</evidence>
<evidence type="ECO:0000313" key="19">
    <source>
        <dbReference type="Proteomes" id="UP000243745"/>
    </source>
</evidence>
<keyword evidence="8 14" id="KW-0067">ATP-binding</keyword>
<dbReference type="AlphaFoldDB" id="A0A662ZKA8"/>
<dbReference type="GO" id="GO:0005524">
    <property type="term" value="F:ATP binding"/>
    <property type="evidence" value="ECO:0007669"/>
    <property type="project" value="UniProtKB-UniRule"/>
</dbReference>
<evidence type="ECO:0000256" key="1">
    <source>
        <dbReference type="ARBA" id="ARBA00004496"/>
    </source>
</evidence>
<gene>
    <name evidence="14" type="primary">murC</name>
    <name evidence="18" type="ORF">SAMN02910344_01163</name>
</gene>
<protein>
    <recommendedName>
        <fullName evidence="3 14">UDP-N-acetylmuramate--L-alanine ligase</fullName>
        <ecNumber evidence="3 14">6.3.2.8</ecNumber>
    </recommendedName>
    <alternativeName>
        <fullName evidence="14">UDP-N-acetylmuramoyl-L-alanine synthetase</fullName>
    </alternativeName>
</protein>
<dbReference type="InterPro" id="IPR036615">
    <property type="entry name" value="Mur_ligase_C_dom_sf"/>
</dbReference>
<dbReference type="Pfam" id="PF02875">
    <property type="entry name" value="Mur_ligase_C"/>
    <property type="match status" value="1"/>
</dbReference>
<evidence type="ECO:0000259" key="17">
    <source>
        <dbReference type="Pfam" id="PF08245"/>
    </source>
</evidence>
<dbReference type="RefSeq" id="WP_031578151.1">
    <property type="nucleotide sequence ID" value="NZ_FOXF01000017.1"/>
</dbReference>
<keyword evidence="10 14" id="KW-0573">Peptidoglycan synthesis</keyword>
<dbReference type="GO" id="GO:0071555">
    <property type="term" value="P:cell wall organization"/>
    <property type="evidence" value="ECO:0007669"/>
    <property type="project" value="UniProtKB-KW"/>
</dbReference>
<dbReference type="EC" id="6.3.2.8" evidence="3 14"/>
<dbReference type="GO" id="GO:0009252">
    <property type="term" value="P:peptidoglycan biosynthetic process"/>
    <property type="evidence" value="ECO:0007669"/>
    <property type="project" value="UniProtKB-UniRule"/>
</dbReference>
<dbReference type="SUPFAM" id="SSF53244">
    <property type="entry name" value="MurD-like peptide ligases, peptide-binding domain"/>
    <property type="match status" value="1"/>
</dbReference>
<feature type="domain" description="Mur ligase central" evidence="17">
    <location>
        <begin position="119"/>
        <end position="299"/>
    </location>
</feature>
<dbReference type="SUPFAM" id="SSF51984">
    <property type="entry name" value="MurCD N-terminal domain"/>
    <property type="match status" value="1"/>
</dbReference>
<dbReference type="GO" id="GO:0008360">
    <property type="term" value="P:regulation of cell shape"/>
    <property type="evidence" value="ECO:0007669"/>
    <property type="project" value="UniProtKB-KW"/>
</dbReference>
<dbReference type="EMBL" id="FOXF01000017">
    <property type="protein sequence ID" value="SFP35264.1"/>
    <property type="molecule type" value="Genomic_DNA"/>
</dbReference>
<evidence type="ECO:0000256" key="12">
    <source>
        <dbReference type="ARBA" id="ARBA00023316"/>
    </source>
</evidence>
<proteinExistence type="inferred from homology"/>
<dbReference type="PANTHER" id="PTHR43445:SF3">
    <property type="entry name" value="UDP-N-ACETYLMURAMATE--L-ALANINE LIGASE"/>
    <property type="match status" value="1"/>
</dbReference>
<dbReference type="Proteomes" id="UP000243745">
    <property type="component" value="Unassembled WGS sequence"/>
</dbReference>
<feature type="domain" description="Mur ligase N-terminal catalytic" evidence="15">
    <location>
        <begin position="16"/>
        <end position="113"/>
    </location>
</feature>
<name>A0A662ZKA8_9GAMM</name>
<dbReference type="InterPro" id="IPR036565">
    <property type="entry name" value="Mur-like_cat_sf"/>
</dbReference>
<evidence type="ECO:0000256" key="8">
    <source>
        <dbReference type="ARBA" id="ARBA00022840"/>
    </source>
</evidence>
<dbReference type="Gene3D" id="3.40.1190.10">
    <property type="entry name" value="Mur-like, catalytic domain"/>
    <property type="match status" value="1"/>
</dbReference>
<dbReference type="UniPathway" id="UPA00219"/>
<evidence type="ECO:0000256" key="7">
    <source>
        <dbReference type="ARBA" id="ARBA00022741"/>
    </source>
</evidence>
<comment type="catalytic activity">
    <reaction evidence="13 14">
        <text>UDP-N-acetyl-alpha-D-muramate + L-alanine + ATP = UDP-N-acetyl-alpha-D-muramoyl-L-alanine + ADP + phosphate + H(+)</text>
        <dbReference type="Rhea" id="RHEA:23372"/>
        <dbReference type="ChEBI" id="CHEBI:15378"/>
        <dbReference type="ChEBI" id="CHEBI:30616"/>
        <dbReference type="ChEBI" id="CHEBI:43474"/>
        <dbReference type="ChEBI" id="CHEBI:57972"/>
        <dbReference type="ChEBI" id="CHEBI:70757"/>
        <dbReference type="ChEBI" id="CHEBI:83898"/>
        <dbReference type="ChEBI" id="CHEBI:456216"/>
        <dbReference type="EC" id="6.3.2.8"/>
    </reaction>
</comment>
<keyword evidence="4 14" id="KW-0963">Cytoplasm</keyword>
<evidence type="ECO:0000256" key="4">
    <source>
        <dbReference type="ARBA" id="ARBA00022490"/>
    </source>
</evidence>
<dbReference type="FunFam" id="3.40.1190.10:FF:000001">
    <property type="entry name" value="UDP-N-acetylmuramate--L-alanine ligase"/>
    <property type="match status" value="1"/>
</dbReference>
<evidence type="ECO:0000256" key="10">
    <source>
        <dbReference type="ARBA" id="ARBA00022984"/>
    </source>
</evidence>
<feature type="domain" description="Mur ligase C-terminal" evidence="16">
    <location>
        <begin position="321"/>
        <end position="456"/>
    </location>
</feature>
<keyword evidence="7 14" id="KW-0547">Nucleotide-binding</keyword>
<comment type="pathway">
    <text evidence="2 14">Cell wall biogenesis; peptidoglycan biosynthesis.</text>
</comment>
<dbReference type="PANTHER" id="PTHR43445">
    <property type="entry name" value="UDP-N-ACETYLMURAMATE--L-ALANINE LIGASE-RELATED"/>
    <property type="match status" value="1"/>
</dbReference>
<keyword evidence="5 14" id="KW-0436">Ligase</keyword>
<evidence type="ECO:0000256" key="6">
    <source>
        <dbReference type="ARBA" id="ARBA00022618"/>
    </source>
</evidence>
<comment type="similarity">
    <text evidence="14">Belongs to the MurCDEF family.</text>
</comment>
<keyword evidence="19" id="KW-1185">Reference proteome</keyword>
<keyword evidence="12 14" id="KW-0961">Cell wall biogenesis/degradation</keyword>
<evidence type="ECO:0000256" key="14">
    <source>
        <dbReference type="HAMAP-Rule" id="MF_00046"/>
    </source>
</evidence>
<dbReference type="GO" id="GO:0005737">
    <property type="term" value="C:cytoplasm"/>
    <property type="evidence" value="ECO:0007669"/>
    <property type="project" value="UniProtKB-SubCell"/>
</dbReference>
<dbReference type="InterPro" id="IPR000713">
    <property type="entry name" value="Mur_ligase_N"/>
</dbReference>
<dbReference type="Pfam" id="PF01225">
    <property type="entry name" value="Mur_ligase"/>
    <property type="match status" value="1"/>
</dbReference>
<dbReference type="InterPro" id="IPR050061">
    <property type="entry name" value="MurCDEF_pg_biosynth"/>
</dbReference>
<organism evidence="18 19">
    <name type="scientific">Ruminobacter amylophilus</name>
    <dbReference type="NCBI Taxonomy" id="867"/>
    <lineage>
        <taxon>Bacteria</taxon>
        <taxon>Pseudomonadati</taxon>
        <taxon>Pseudomonadota</taxon>
        <taxon>Gammaproteobacteria</taxon>
        <taxon>Aeromonadales</taxon>
        <taxon>Succinivibrionaceae</taxon>
        <taxon>Ruminobacter</taxon>
    </lineage>
</organism>
<reference evidence="18 19" key="1">
    <citation type="submission" date="2016-10" db="EMBL/GenBank/DDBJ databases">
        <authorList>
            <person name="Varghese N."/>
            <person name="Submissions S."/>
        </authorList>
    </citation>
    <scope>NUCLEOTIDE SEQUENCE [LARGE SCALE GENOMIC DNA]</scope>
    <source>
        <strain evidence="18 19">DSM 1361</strain>
    </source>
</reference>
<dbReference type="InterPro" id="IPR013221">
    <property type="entry name" value="Mur_ligase_cen"/>
</dbReference>
<dbReference type="Gene3D" id="3.40.50.720">
    <property type="entry name" value="NAD(P)-binding Rossmann-like Domain"/>
    <property type="match status" value="1"/>
</dbReference>
<keyword evidence="11 14" id="KW-0131">Cell cycle</keyword>
<sequence>MAKTDFEVPQMHKVHRIHFVGIGGAGMNGIAEVLANEGYEVTGSDIMASSTTKHLESKGIKVFIGHDSKNVEHASVVVISSAIKKNNPEWIRAIELRIPVVRRAEMLAELMRYRFGIAVAGTHGKTTTTSLISSIYAQAGRDPTFVIGGLLNSAGVNARLGTGRYLIAEADESDASFLHLQPMMSVVTNIEEDHMDTYGGDFAKLKATFIEFLHNLPFYGVAVVCNDDPVIRELLPQIGRSVITYGAREDSDVRVFDFKQHTDSSTFKVKRKDGSVLDIKLTIPGFHMALNAAAAIAVATESEIDDKSIIDALGSFQGVGRRFEQYGEFETGNGKVMLVDDYGHHPSEVRATINAVRAGWPDRRLVMIFQPHRYTRTRDCFEDFIDVLGLVDELILLDVYPAGEDPIVGADGRSLCRSIRLRGRVEPYFVSSADEVPQTVADVIKDGDILLTQGAGNVGKLAKVLAEYKLDIAKMKERK</sequence>
<feature type="binding site" evidence="14">
    <location>
        <begin position="121"/>
        <end position="127"/>
    </location>
    <ligand>
        <name>ATP</name>
        <dbReference type="ChEBI" id="CHEBI:30616"/>
    </ligand>
</feature>
<dbReference type="OrthoDB" id="9804126at2"/>
<dbReference type="HAMAP" id="MF_00046">
    <property type="entry name" value="MurC"/>
    <property type="match status" value="1"/>
</dbReference>
<dbReference type="NCBIfam" id="TIGR01082">
    <property type="entry name" value="murC"/>
    <property type="match status" value="1"/>
</dbReference>
<comment type="subcellular location">
    <subcellularLocation>
        <location evidence="1 14">Cytoplasm</location>
    </subcellularLocation>
</comment>
<evidence type="ECO:0000256" key="5">
    <source>
        <dbReference type="ARBA" id="ARBA00022598"/>
    </source>
</evidence>
<evidence type="ECO:0000256" key="9">
    <source>
        <dbReference type="ARBA" id="ARBA00022960"/>
    </source>
</evidence>
<evidence type="ECO:0000256" key="2">
    <source>
        <dbReference type="ARBA" id="ARBA00004752"/>
    </source>
</evidence>
<dbReference type="SUPFAM" id="SSF53623">
    <property type="entry name" value="MurD-like peptide ligases, catalytic domain"/>
    <property type="match status" value="1"/>
</dbReference>
<keyword evidence="9 14" id="KW-0133">Cell shape</keyword>
<dbReference type="GO" id="GO:0008763">
    <property type="term" value="F:UDP-N-acetylmuramate-L-alanine ligase activity"/>
    <property type="evidence" value="ECO:0007669"/>
    <property type="project" value="UniProtKB-UniRule"/>
</dbReference>
<evidence type="ECO:0000256" key="11">
    <source>
        <dbReference type="ARBA" id="ARBA00023306"/>
    </source>
</evidence>
<dbReference type="Pfam" id="PF08245">
    <property type="entry name" value="Mur_ligase_M"/>
    <property type="match status" value="1"/>
</dbReference>
<comment type="function">
    <text evidence="14">Cell wall formation.</text>
</comment>
<dbReference type="InterPro" id="IPR005758">
    <property type="entry name" value="UDP-N-AcMur_Ala_ligase_MurC"/>
</dbReference>
<keyword evidence="6 14" id="KW-0132">Cell division</keyword>
<dbReference type="GO" id="GO:0051301">
    <property type="term" value="P:cell division"/>
    <property type="evidence" value="ECO:0007669"/>
    <property type="project" value="UniProtKB-KW"/>
</dbReference>
<dbReference type="Gene3D" id="3.90.190.20">
    <property type="entry name" value="Mur ligase, C-terminal domain"/>
    <property type="match status" value="1"/>
</dbReference>